<feature type="transmembrane region" description="Helical" evidence="1">
    <location>
        <begin position="273"/>
        <end position="293"/>
    </location>
</feature>
<proteinExistence type="predicted"/>
<keyword evidence="1" id="KW-0472">Membrane</keyword>
<evidence type="ECO:0000313" key="3">
    <source>
        <dbReference type="Proteomes" id="UP000509636"/>
    </source>
</evidence>
<keyword evidence="1" id="KW-1133">Transmembrane helix</keyword>
<accession>A0A6N0I2C8</accession>
<feature type="transmembrane region" description="Helical" evidence="1">
    <location>
        <begin position="108"/>
        <end position="131"/>
    </location>
</feature>
<evidence type="ECO:0000313" key="2">
    <source>
        <dbReference type="EMBL" id="QKQ28723.1"/>
    </source>
</evidence>
<evidence type="ECO:0008006" key="4">
    <source>
        <dbReference type="Google" id="ProtNLM"/>
    </source>
</evidence>
<dbReference type="Proteomes" id="UP000509636">
    <property type="component" value="Chromosome"/>
</dbReference>
<name>A0A6N0I2C8_STAHO</name>
<evidence type="ECO:0000256" key="1">
    <source>
        <dbReference type="SAM" id="Phobius"/>
    </source>
</evidence>
<feature type="transmembrane region" description="Helical" evidence="1">
    <location>
        <begin position="443"/>
        <end position="461"/>
    </location>
</feature>
<gene>
    <name evidence="2" type="ORF">FOB69_03910</name>
</gene>
<sequence length="467" mass="54167">MYKSKTLNLIINSLIITISLITTIYLFKQRPQLDAGYENIYLLPLAYLIFHILFIRKVMKDYGISMFLGVYITVSFFRYVVLSFLVVLSRWFYGRAIYPPEPIFYKQAIYMMIYELLIYNIAILIFHRFFFKNKEKSMKKTDNNNEVKYSKNNIVYIIFIIFTFMLVAIRPNSISFFSFLSVNKNYVGLESVDTLTAIMTIFLNTSRILIYLIIVRWCMLNIHPKSPILSFIFVSIITIVNSLVFFGTNRADFVFNFIVNLVVLMYLYKKLGVVFSVFLSSLMPLVITGLSNYRETSTITHGTNKLIDFTDNIQVYLGGIYNVALSLDLHSPNHSLLVLFIDILRSAFGPNLILKYINITSSVNLYNMRIFNNGHVSQIIPMIGQGNLYLGRIFAPILGVSFIFLAVFIVKEIVKVKRLELIYVLTLFSGRLGFVMAQNGKIFMNDLTYFLPLFLIVYYLNNKVISR</sequence>
<feature type="transmembrane region" description="Helical" evidence="1">
    <location>
        <begin position="67"/>
        <end position="88"/>
    </location>
</feature>
<feature type="transmembrane region" description="Helical" evidence="1">
    <location>
        <begin position="7"/>
        <end position="27"/>
    </location>
</feature>
<dbReference type="AlphaFoldDB" id="A0A6N0I2C8"/>
<dbReference type="EMBL" id="CP054550">
    <property type="protein sequence ID" value="QKQ28723.1"/>
    <property type="molecule type" value="Genomic_DNA"/>
</dbReference>
<protein>
    <recommendedName>
        <fullName evidence="4">Oligosaccharide repeat unit polymerase</fullName>
    </recommendedName>
</protein>
<keyword evidence="1" id="KW-0812">Transmembrane</keyword>
<feature type="transmembrane region" description="Helical" evidence="1">
    <location>
        <begin position="227"/>
        <end position="247"/>
    </location>
</feature>
<reference evidence="2 3" key="1">
    <citation type="submission" date="2019-09" db="EMBL/GenBank/DDBJ databases">
        <title>FDA dAtabase for Regulatory Grade micrObial Sequences (FDA-ARGOS): Supporting development and validation of Infectious Disease Dx tests.</title>
        <authorList>
            <person name="Sciortino C."/>
            <person name="Tallon L."/>
            <person name="Sadzewicz L."/>
            <person name="Vavikolanu K."/>
            <person name="Mehta A."/>
            <person name="Aluvathingal J."/>
            <person name="Nadendla S."/>
            <person name="Nandy P."/>
            <person name="Geyer C."/>
            <person name="Yan Y."/>
            <person name="Sichtig H."/>
        </authorList>
    </citation>
    <scope>NUCLEOTIDE SEQUENCE [LARGE SCALE GENOMIC DNA]</scope>
    <source>
        <strain evidence="2 3">FDAARGOS_661</strain>
    </source>
</reference>
<feature type="transmembrane region" description="Helical" evidence="1">
    <location>
        <begin position="154"/>
        <end position="174"/>
    </location>
</feature>
<feature type="transmembrane region" description="Helical" evidence="1">
    <location>
        <begin position="194"/>
        <end position="215"/>
    </location>
</feature>
<organism evidence="2 3">
    <name type="scientific">Staphylococcus hominis</name>
    <dbReference type="NCBI Taxonomy" id="1290"/>
    <lineage>
        <taxon>Bacteria</taxon>
        <taxon>Bacillati</taxon>
        <taxon>Bacillota</taxon>
        <taxon>Bacilli</taxon>
        <taxon>Bacillales</taxon>
        <taxon>Staphylococcaceae</taxon>
        <taxon>Staphylococcus</taxon>
    </lineage>
</organism>
<feature type="transmembrane region" description="Helical" evidence="1">
    <location>
        <begin position="389"/>
        <end position="409"/>
    </location>
</feature>
<feature type="transmembrane region" description="Helical" evidence="1">
    <location>
        <begin position="39"/>
        <end position="55"/>
    </location>
</feature>